<comment type="caution">
    <text evidence="1">The sequence shown here is derived from an EMBL/GenBank/DDBJ whole genome shotgun (WGS) entry which is preliminary data.</text>
</comment>
<accession>A0A1V9FG90</accession>
<keyword evidence="2" id="KW-1185">Reference proteome</keyword>
<sequence length="184" mass="21918">MVDKERRKKLALHLRHLSVGLISNDDFEEAVMDNVSDGWLPEQYYRSKLAKSDDDDPIIRPILELCWGLYDDTRNHKLIKSDVLTKDALKIISRCILFLHSDKEYEWPYLNMNNPLLRFSLKDLVLSVITLGHHYRNKREKHITSYYEWQKLGDYDVWPFFRKIDYQDQLTKQPFLNGQQTTGA</sequence>
<dbReference type="OrthoDB" id="756394at2"/>
<protein>
    <submittedName>
        <fullName evidence="1">Uncharacterized protein</fullName>
    </submittedName>
</protein>
<evidence type="ECO:0000313" key="1">
    <source>
        <dbReference type="EMBL" id="OQP57385.1"/>
    </source>
</evidence>
<reference evidence="1 2" key="1">
    <citation type="submission" date="2016-03" db="EMBL/GenBank/DDBJ databases">
        <title>Niastella vici sp. nov., isolated from farmland soil.</title>
        <authorList>
            <person name="Chen L."/>
            <person name="Wang D."/>
            <person name="Yang S."/>
            <person name="Wang G."/>
        </authorList>
    </citation>
    <scope>NUCLEOTIDE SEQUENCE [LARGE SCALE GENOMIC DNA]</scope>
    <source>
        <strain evidence="1 2">DJ57</strain>
    </source>
</reference>
<name>A0A1V9FG90_9BACT</name>
<organism evidence="1 2">
    <name type="scientific">Niastella vici</name>
    <dbReference type="NCBI Taxonomy" id="1703345"/>
    <lineage>
        <taxon>Bacteria</taxon>
        <taxon>Pseudomonadati</taxon>
        <taxon>Bacteroidota</taxon>
        <taxon>Chitinophagia</taxon>
        <taxon>Chitinophagales</taxon>
        <taxon>Chitinophagaceae</taxon>
        <taxon>Niastella</taxon>
    </lineage>
</organism>
<dbReference type="EMBL" id="LVYD01000122">
    <property type="protein sequence ID" value="OQP57385.1"/>
    <property type="molecule type" value="Genomic_DNA"/>
</dbReference>
<evidence type="ECO:0000313" key="2">
    <source>
        <dbReference type="Proteomes" id="UP000192796"/>
    </source>
</evidence>
<gene>
    <name evidence="1" type="ORF">A3860_39875</name>
</gene>
<dbReference type="RefSeq" id="WP_081155756.1">
    <property type="nucleotide sequence ID" value="NZ_LVYD01000122.1"/>
</dbReference>
<dbReference type="Proteomes" id="UP000192796">
    <property type="component" value="Unassembled WGS sequence"/>
</dbReference>
<proteinExistence type="predicted"/>
<dbReference type="AlphaFoldDB" id="A0A1V9FG90"/>